<dbReference type="Pfam" id="PF08761">
    <property type="entry name" value="dUTPase_2"/>
    <property type="match status" value="2"/>
</dbReference>
<dbReference type="EMBL" id="MRTP01000003">
    <property type="protein sequence ID" value="OMF54703.1"/>
    <property type="molecule type" value="Genomic_DNA"/>
</dbReference>
<dbReference type="Gene3D" id="1.10.4010.10">
    <property type="entry name" value="Type II deoxyuridine triphosphatase"/>
    <property type="match status" value="1"/>
</dbReference>
<name>A0A1R1ES63_9BACL</name>
<accession>A0A1R1ES63</accession>
<dbReference type="RefSeq" id="WP_076170603.1">
    <property type="nucleotide sequence ID" value="NZ_MRTP01000003.1"/>
</dbReference>
<gene>
    <name evidence="1" type="ORF">BK138_16235</name>
</gene>
<sequence length="222" mass="25216">MNLTKLFEMQRELDERIVKEKGLEGQDLLPQKILALQVELGECANEWRGFKFWSKDQKPRTELQHLCTVCDGTGDENSQANLESRLDGGSGYPYLECEECGGTGKLHVSNPLLEEYIDCLHFILSIGLDIGFDPEEALYLIDHNVQIFKSLEGITQQFNDIFTAIAETLLEGTIVNADYENYEDLVLCFIGLGEMLGFTWDQIEEAYMSKNAVNHERQSTGY</sequence>
<evidence type="ECO:0000313" key="1">
    <source>
        <dbReference type="EMBL" id="OMF54703.1"/>
    </source>
</evidence>
<comment type="caution">
    <text evidence="1">The sequence shown here is derived from an EMBL/GenBank/DDBJ whole genome shotgun (WGS) entry which is preliminary data.</text>
</comment>
<dbReference type="STRING" id="297318.BK138_16235"/>
<dbReference type="CDD" id="cd11527">
    <property type="entry name" value="NTP-PPase_dUTPase"/>
    <property type="match status" value="1"/>
</dbReference>
<dbReference type="InterPro" id="IPR014871">
    <property type="entry name" value="dUTPase/dCTP_pyrophosphatase"/>
</dbReference>
<evidence type="ECO:0000313" key="2">
    <source>
        <dbReference type="Proteomes" id="UP000187172"/>
    </source>
</evidence>
<protein>
    <submittedName>
        <fullName evidence="1">dUTPase</fullName>
    </submittedName>
</protein>
<dbReference type="SUPFAM" id="SSF101386">
    <property type="entry name" value="all-alpha NTP pyrophosphatases"/>
    <property type="match status" value="1"/>
</dbReference>
<proteinExistence type="predicted"/>
<organism evidence="1 2">
    <name type="scientific">Paenibacillus rhizosphaerae</name>
    <dbReference type="NCBI Taxonomy" id="297318"/>
    <lineage>
        <taxon>Bacteria</taxon>
        <taxon>Bacillati</taxon>
        <taxon>Bacillota</taxon>
        <taxon>Bacilli</taxon>
        <taxon>Bacillales</taxon>
        <taxon>Paenibacillaceae</taxon>
        <taxon>Paenibacillus</taxon>
    </lineage>
</organism>
<dbReference type="AlphaFoldDB" id="A0A1R1ES63"/>
<dbReference type="Proteomes" id="UP000187172">
    <property type="component" value="Unassembled WGS sequence"/>
</dbReference>
<keyword evidence="2" id="KW-1185">Reference proteome</keyword>
<reference evidence="1 2" key="1">
    <citation type="submission" date="2016-11" db="EMBL/GenBank/DDBJ databases">
        <title>Paenibacillus species isolates.</title>
        <authorList>
            <person name="Beno S.M."/>
        </authorList>
    </citation>
    <scope>NUCLEOTIDE SEQUENCE [LARGE SCALE GENOMIC DNA]</scope>
    <source>
        <strain evidence="1 2">FSL R5-0378</strain>
    </source>
</reference>